<dbReference type="NCBIfam" id="TIGR00756">
    <property type="entry name" value="PPR"/>
    <property type="match status" value="6"/>
</dbReference>
<sequence length="420" mass="46916">MSRLRHSTSTAPMFHLRLLRCRFSSIPISPPSRSWSPVTAFAAATERVSAGTLSPEDAHRLFDELLRQATPVPARSLNGLLTALSRAPDTGACRDGPALALALFNRTRREEAGSWVVPSTIFTYGILMNCCCRTRRPELGLAFFGRVLRMGLRTNVVVATTVLQCLCGAKRTDEAVDILLHRMSELGCVPDDFSYNIVLKSLCDDSRSQRALDLLRMWENERGVCSPNVYTYNTVIHGFFKEGEVSKACNLFHEMAQKGVPPNVVTYSLTIDALCKARAMDKAQLFLRQMIHKGVRPNNVTYNVMIHGYCTLGQWKEAGKMFREMTRQGLIPDIVTWTSFMASLCKHGRTKEAAEFFDSMTAKGHKPDLVMYHVLLHGYATEGCFADMINLFNSMATKGTRSVSRCMDLFNSNICTLQNG</sequence>
<evidence type="ECO:0000256" key="1">
    <source>
        <dbReference type="ARBA" id="ARBA00007626"/>
    </source>
</evidence>
<reference evidence="5" key="3">
    <citation type="journal article" date="2017" name="Nature">
        <title>Genome sequence of the progenitor of the wheat D genome Aegilops tauschii.</title>
        <authorList>
            <person name="Luo M.C."/>
            <person name="Gu Y.Q."/>
            <person name="Puiu D."/>
            <person name="Wang H."/>
            <person name="Twardziok S.O."/>
            <person name="Deal K.R."/>
            <person name="Huo N."/>
            <person name="Zhu T."/>
            <person name="Wang L."/>
            <person name="Wang Y."/>
            <person name="McGuire P.E."/>
            <person name="Liu S."/>
            <person name="Long H."/>
            <person name="Ramasamy R.K."/>
            <person name="Rodriguez J.C."/>
            <person name="Van S.L."/>
            <person name="Yuan L."/>
            <person name="Wang Z."/>
            <person name="Xia Z."/>
            <person name="Xiao L."/>
            <person name="Anderson O.D."/>
            <person name="Ouyang S."/>
            <person name="Liang Y."/>
            <person name="Zimin A.V."/>
            <person name="Pertea G."/>
            <person name="Qi P."/>
            <person name="Bennetzen J.L."/>
            <person name="Dai X."/>
            <person name="Dawson M.W."/>
            <person name="Muller H.G."/>
            <person name="Kugler K."/>
            <person name="Rivarola-Duarte L."/>
            <person name="Spannagl M."/>
            <person name="Mayer K.F.X."/>
            <person name="Lu F.H."/>
            <person name="Bevan M.W."/>
            <person name="Leroy P."/>
            <person name="Li P."/>
            <person name="You F.M."/>
            <person name="Sun Q."/>
            <person name="Liu Z."/>
            <person name="Lyons E."/>
            <person name="Wicker T."/>
            <person name="Salzberg S.L."/>
            <person name="Devos K.M."/>
            <person name="Dvorak J."/>
        </authorList>
    </citation>
    <scope>NUCLEOTIDE SEQUENCE [LARGE SCALE GENOMIC DNA]</scope>
    <source>
        <strain evidence="5">cv. AL8/78</strain>
    </source>
</reference>
<reference evidence="5" key="4">
    <citation type="submission" date="2019-03" db="UniProtKB">
        <authorList>
            <consortium name="EnsemblPlants"/>
        </authorList>
    </citation>
    <scope>IDENTIFICATION</scope>
</reference>
<evidence type="ECO:0008006" key="7">
    <source>
        <dbReference type="Google" id="ProtNLM"/>
    </source>
</evidence>
<dbReference type="Pfam" id="PF01535">
    <property type="entry name" value="PPR"/>
    <property type="match status" value="2"/>
</dbReference>
<dbReference type="SUPFAM" id="SSF81901">
    <property type="entry name" value="HCP-like"/>
    <property type="match status" value="1"/>
</dbReference>
<dbReference type="Gene3D" id="1.25.40.10">
    <property type="entry name" value="Tetratricopeptide repeat domain"/>
    <property type="match status" value="3"/>
</dbReference>
<keyword evidence="2" id="KW-0677">Repeat</keyword>
<organism evidence="5 6">
    <name type="scientific">Aegilops tauschii subsp. strangulata</name>
    <name type="common">Goatgrass</name>
    <dbReference type="NCBI Taxonomy" id="200361"/>
    <lineage>
        <taxon>Eukaryota</taxon>
        <taxon>Viridiplantae</taxon>
        <taxon>Streptophyta</taxon>
        <taxon>Embryophyta</taxon>
        <taxon>Tracheophyta</taxon>
        <taxon>Spermatophyta</taxon>
        <taxon>Magnoliopsida</taxon>
        <taxon>Liliopsida</taxon>
        <taxon>Poales</taxon>
        <taxon>Poaceae</taxon>
        <taxon>BOP clade</taxon>
        <taxon>Pooideae</taxon>
        <taxon>Triticodae</taxon>
        <taxon>Triticeae</taxon>
        <taxon>Triticinae</taxon>
        <taxon>Aegilops</taxon>
    </lineage>
</organism>
<name>A0A453PL94_AEGTS</name>
<comment type="similarity">
    <text evidence="1">Belongs to the PPR family. P subfamily.</text>
</comment>
<dbReference type="AlphaFoldDB" id="A0A453PL94"/>
<protein>
    <recommendedName>
        <fullName evidence="7">Pentatricopeptide repeat-containing protein</fullName>
    </recommendedName>
</protein>
<feature type="repeat" description="PPR" evidence="4">
    <location>
        <begin position="263"/>
        <end position="297"/>
    </location>
</feature>
<feature type="repeat" description="PPR" evidence="4">
    <location>
        <begin position="228"/>
        <end position="262"/>
    </location>
</feature>
<reference evidence="6" key="1">
    <citation type="journal article" date="2014" name="Science">
        <title>Ancient hybridizations among the ancestral genomes of bread wheat.</title>
        <authorList>
            <consortium name="International Wheat Genome Sequencing Consortium,"/>
            <person name="Marcussen T."/>
            <person name="Sandve S.R."/>
            <person name="Heier L."/>
            <person name="Spannagl M."/>
            <person name="Pfeifer M."/>
            <person name="Jakobsen K.S."/>
            <person name="Wulff B.B."/>
            <person name="Steuernagel B."/>
            <person name="Mayer K.F."/>
            <person name="Olsen O.A."/>
        </authorList>
    </citation>
    <scope>NUCLEOTIDE SEQUENCE [LARGE SCALE GENOMIC DNA]</scope>
    <source>
        <strain evidence="6">cv. AL8/78</strain>
    </source>
</reference>
<dbReference type="InterPro" id="IPR050872">
    <property type="entry name" value="PPR_P_subfamily"/>
</dbReference>
<dbReference type="PROSITE" id="PS51375">
    <property type="entry name" value="PPR"/>
    <property type="match status" value="7"/>
</dbReference>
<proteinExistence type="inferred from homology"/>
<evidence type="ECO:0000256" key="2">
    <source>
        <dbReference type="ARBA" id="ARBA00022737"/>
    </source>
</evidence>
<reference evidence="6" key="2">
    <citation type="journal article" date="2017" name="Nat. Plants">
        <title>The Aegilops tauschii genome reveals multiple impacts of transposons.</title>
        <authorList>
            <person name="Zhao G."/>
            <person name="Zou C."/>
            <person name="Li K."/>
            <person name="Wang K."/>
            <person name="Li T."/>
            <person name="Gao L."/>
            <person name="Zhang X."/>
            <person name="Wang H."/>
            <person name="Yang Z."/>
            <person name="Liu X."/>
            <person name="Jiang W."/>
            <person name="Mao L."/>
            <person name="Kong X."/>
            <person name="Jiao Y."/>
            <person name="Jia J."/>
        </authorList>
    </citation>
    <scope>NUCLEOTIDE SEQUENCE [LARGE SCALE GENOMIC DNA]</scope>
    <source>
        <strain evidence="6">cv. AL8/78</strain>
    </source>
</reference>
<dbReference type="EnsemblPlants" id="AET6Gv20770600.3">
    <property type="protein sequence ID" value="AET6Gv20770600.3"/>
    <property type="gene ID" value="AET6Gv20770600"/>
</dbReference>
<keyword evidence="6" id="KW-1185">Reference proteome</keyword>
<feature type="repeat" description="PPR" evidence="4">
    <location>
        <begin position="298"/>
        <end position="332"/>
    </location>
</feature>
<dbReference type="Gramene" id="AET6Gv20770600.2">
    <property type="protein sequence ID" value="AET6Gv20770600.2"/>
    <property type="gene ID" value="AET6Gv20770600"/>
</dbReference>
<dbReference type="Pfam" id="PF13041">
    <property type="entry name" value="PPR_2"/>
    <property type="match status" value="3"/>
</dbReference>
<dbReference type="EnsemblPlants" id="AET6Gv20770600.2">
    <property type="protein sequence ID" value="AET6Gv20770600.2"/>
    <property type="gene ID" value="AET6Gv20770600"/>
</dbReference>
<evidence type="ECO:0000256" key="3">
    <source>
        <dbReference type="ARBA" id="ARBA00022946"/>
    </source>
</evidence>
<dbReference type="InterPro" id="IPR011990">
    <property type="entry name" value="TPR-like_helical_dom_sf"/>
</dbReference>
<dbReference type="Proteomes" id="UP000015105">
    <property type="component" value="Chromosome 6D"/>
</dbReference>
<dbReference type="PANTHER" id="PTHR46128:SF358">
    <property type="entry name" value="TETRATRICOPEPTIDE REPEAT (TPR)-LIKE SUPERFAMILY PROTEIN"/>
    <property type="match status" value="1"/>
</dbReference>
<evidence type="ECO:0000256" key="4">
    <source>
        <dbReference type="PROSITE-ProRule" id="PRU00708"/>
    </source>
</evidence>
<feature type="repeat" description="PPR" evidence="4">
    <location>
        <begin position="120"/>
        <end position="154"/>
    </location>
</feature>
<feature type="repeat" description="PPR" evidence="4">
    <location>
        <begin position="333"/>
        <end position="367"/>
    </location>
</feature>
<keyword evidence="3" id="KW-0809">Transit peptide</keyword>
<dbReference type="InterPro" id="IPR002885">
    <property type="entry name" value="PPR_rpt"/>
</dbReference>
<evidence type="ECO:0000313" key="6">
    <source>
        <dbReference type="Proteomes" id="UP000015105"/>
    </source>
</evidence>
<feature type="repeat" description="PPR" evidence="4">
    <location>
        <begin position="368"/>
        <end position="402"/>
    </location>
</feature>
<dbReference type="PANTHER" id="PTHR46128">
    <property type="entry name" value="MITOCHONDRIAL GROUP I INTRON SPLICING FACTOR CCM1"/>
    <property type="match status" value="1"/>
</dbReference>
<evidence type="ECO:0000313" key="5">
    <source>
        <dbReference type="EnsemblPlants" id="AET6Gv20770600.3"/>
    </source>
</evidence>
<reference evidence="5" key="5">
    <citation type="journal article" date="2021" name="G3 (Bethesda)">
        <title>Aegilops tauschii genome assembly Aet v5.0 features greater sequence contiguity and improved annotation.</title>
        <authorList>
            <person name="Wang L."/>
            <person name="Zhu T."/>
            <person name="Rodriguez J.C."/>
            <person name="Deal K.R."/>
            <person name="Dubcovsky J."/>
            <person name="McGuire P.E."/>
            <person name="Lux T."/>
            <person name="Spannagl M."/>
            <person name="Mayer K.F.X."/>
            <person name="Baldrich P."/>
            <person name="Meyers B.C."/>
            <person name="Huo N."/>
            <person name="Gu Y.Q."/>
            <person name="Zhou H."/>
            <person name="Devos K.M."/>
            <person name="Bennetzen J.L."/>
            <person name="Unver T."/>
            <person name="Budak H."/>
            <person name="Gulick P.J."/>
            <person name="Galiba G."/>
            <person name="Kalapos B."/>
            <person name="Nelson D.R."/>
            <person name="Li P."/>
            <person name="You F.M."/>
            <person name="Luo M.C."/>
            <person name="Dvorak J."/>
        </authorList>
    </citation>
    <scope>NUCLEOTIDE SEQUENCE [LARGE SCALE GENOMIC DNA]</scope>
    <source>
        <strain evidence="5">cv. AL8/78</strain>
    </source>
</reference>
<dbReference type="Gramene" id="AET6Gv20770600.3">
    <property type="protein sequence ID" value="AET6Gv20770600.3"/>
    <property type="gene ID" value="AET6Gv20770600"/>
</dbReference>
<accession>A0A453PL94</accession>
<feature type="repeat" description="PPR" evidence="4">
    <location>
        <begin position="155"/>
        <end position="190"/>
    </location>
</feature>